<feature type="chain" id="PRO_5016238781" description="Rhodanese domain-containing protein" evidence="1">
    <location>
        <begin position="22"/>
        <end position="256"/>
    </location>
</feature>
<dbReference type="CDD" id="cd00158">
    <property type="entry name" value="RHOD"/>
    <property type="match status" value="2"/>
</dbReference>
<feature type="domain" description="Rhodanese" evidence="2">
    <location>
        <begin position="164"/>
        <end position="251"/>
    </location>
</feature>
<evidence type="ECO:0000313" key="3">
    <source>
        <dbReference type="EMBL" id="RAI39001.1"/>
    </source>
</evidence>
<dbReference type="InterPro" id="IPR050229">
    <property type="entry name" value="GlpE_sulfurtransferase"/>
</dbReference>
<dbReference type="OrthoDB" id="9802991at2"/>
<evidence type="ECO:0000256" key="1">
    <source>
        <dbReference type="SAM" id="SignalP"/>
    </source>
</evidence>
<keyword evidence="4" id="KW-1185">Reference proteome</keyword>
<accession>A0A327KL84</accession>
<dbReference type="InterPro" id="IPR036873">
    <property type="entry name" value="Rhodanese-like_dom_sf"/>
</dbReference>
<evidence type="ECO:0000259" key="2">
    <source>
        <dbReference type="PROSITE" id="PS50206"/>
    </source>
</evidence>
<dbReference type="SUPFAM" id="SSF52821">
    <property type="entry name" value="Rhodanese/Cell cycle control phosphatase"/>
    <property type="match status" value="2"/>
</dbReference>
<reference evidence="3 4" key="1">
    <citation type="submission" date="2017-07" db="EMBL/GenBank/DDBJ databases">
        <title>Draft Genome Sequences of Select Purple Nonsulfur Bacteria.</title>
        <authorList>
            <person name="Lasarre B."/>
            <person name="Mckinlay J.B."/>
        </authorList>
    </citation>
    <scope>NUCLEOTIDE SEQUENCE [LARGE SCALE GENOMIC DNA]</scope>
    <source>
        <strain evidence="3 4">DSM 5909</strain>
    </source>
</reference>
<protein>
    <recommendedName>
        <fullName evidence="2">Rhodanese domain-containing protein</fullName>
    </recommendedName>
</protein>
<feature type="signal peptide" evidence="1">
    <location>
        <begin position="1"/>
        <end position="21"/>
    </location>
</feature>
<dbReference type="Pfam" id="PF00581">
    <property type="entry name" value="Rhodanese"/>
    <property type="match status" value="2"/>
</dbReference>
<name>A0A327KL84_9BRAD</name>
<proteinExistence type="predicted"/>
<feature type="domain" description="Rhodanese" evidence="2">
    <location>
        <begin position="58"/>
        <end position="153"/>
    </location>
</feature>
<dbReference type="AlphaFoldDB" id="A0A327KL84"/>
<dbReference type="PANTHER" id="PTHR43031">
    <property type="entry name" value="FAD-DEPENDENT OXIDOREDUCTASE"/>
    <property type="match status" value="1"/>
</dbReference>
<gene>
    <name evidence="3" type="ORF">CH341_26755</name>
</gene>
<dbReference type="EMBL" id="NPEX01000318">
    <property type="protein sequence ID" value="RAI39001.1"/>
    <property type="molecule type" value="Genomic_DNA"/>
</dbReference>
<keyword evidence="1" id="KW-0732">Signal</keyword>
<evidence type="ECO:0000313" key="4">
    <source>
        <dbReference type="Proteomes" id="UP000249130"/>
    </source>
</evidence>
<sequence length="256" mass="26721">MGRRPMRGAICVMASMVLAQAAGLAPARGEPASIYHATLAEQGKTAEISTDEMRRVLAQSSATVIDTRTRAEFDAGHIPGAHLLGAPPAEAVAAVTRLVAGDKSKALVLYCNGPFCQASRRLADGLAESGFGNVRRYQLGLPVWRALGGPVAIEIGGIARIISADRTAVFLDGRPAADFARGSVAAAHNAPAEDLTSGALKKLPLPDDDFNRRIVVFARDGVQARAMADVLGTRPWHNVSFFAGSGDEVIALAAGQ</sequence>
<comment type="caution">
    <text evidence="3">The sequence shown here is derived from an EMBL/GenBank/DDBJ whole genome shotgun (WGS) entry which is preliminary data.</text>
</comment>
<dbReference type="Gene3D" id="3.40.250.10">
    <property type="entry name" value="Rhodanese-like domain"/>
    <property type="match status" value="2"/>
</dbReference>
<dbReference type="Proteomes" id="UP000249130">
    <property type="component" value="Unassembled WGS sequence"/>
</dbReference>
<dbReference type="PANTHER" id="PTHR43031:SF7">
    <property type="entry name" value="NITRIC OXIDE REDUCTASE FLRD-NAD(+) REDUCTASE"/>
    <property type="match status" value="1"/>
</dbReference>
<organism evidence="3 4">
    <name type="scientific">Rhodoplanes roseus</name>
    <dbReference type="NCBI Taxonomy" id="29409"/>
    <lineage>
        <taxon>Bacteria</taxon>
        <taxon>Pseudomonadati</taxon>
        <taxon>Pseudomonadota</taxon>
        <taxon>Alphaproteobacteria</taxon>
        <taxon>Hyphomicrobiales</taxon>
        <taxon>Nitrobacteraceae</taxon>
        <taxon>Rhodoplanes</taxon>
    </lineage>
</organism>
<dbReference type="PROSITE" id="PS50206">
    <property type="entry name" value="RHODANESE_3"/>
    <property type="match status" value="2"/>
</dbReference>
<dbReference type="InterPro" id="IPR001763">
    <property type="entry name" value="Rhodanese-like_dom"/>
</dbReference>
<dbReference type="SMART" id="SM00450">
    <property type="entry name" value="RHOD"/>
    <property type="match status" value="2"/>
</dbReference>